<reference evidence="2 3" key="1">
    <citation type="submission" date="2016-10" db="EMBL/GenBank/DDBJ databases">
        <authorList>
            <person name="de Groot N.N."/>
        </authorList>
    </citation>
    <scope>NUCLEOTIDE SEQUENCE [LARGE SCALE GENOMIC DNA]</scope>
    <source>
        <strain evidence="2 3">DSM 2784</strain>
    </source>
</reference>
<keyword evidence="3" id="KW-1185">Reference proteome</keyword>
<accession>A0A1G5RVP9</accession>
<evidence type="ECO:0000313" key="2">
    <source>
        <dbReference type="EMBL" id="SCZ78194.1"/>
    </source>
</evidence>
<dbReference type="OrthoDB" id="9788398at2"/>
<dbReference type="Proteomes" id="UP000199208">
    <property type="component" value="Unassembled WGS sequence"/>
</dbReference>
<dbReference type="AlphaFoldDB" id="A0A1G5RVP9"/>
<proteinExistence type="predicted"/>
<protein>
    <recommendedName>
        <fullName evidence="1">LarA-like N-terminal domain-containing protein</fullName>
    </recommendedName>
</protein>
<sequence>MSQETIDRLLDPIPIPKVVRVEQTFERPKLTDVEGELKTKMSARDITAKITPGMSVALAVGSRGITDLPLVVKGVVAAVKDAGGVPFIVPAMGSHGGATAEGQKEMLIGMGIREDYVGAPIRATMDTVVVGESEDGLPCNIDKYAYEADGIVIINRVKPHVAFRGPFESGLMKMVTIGLGKQKGADICHELGFGKMAHNIPAIGRVVIEKTNILFAVGILENAYHEVCRIEVLMKDEIEKAEPGLQEEAKRLSPRLYFDQLDVLIIDEIGKDISGTGFDTNMVGRYHTPYASGGPQITRVSVLDITDRSHGNGNGLGILDFTTRRAYDKFVFEMTYPNSLTSTVPMSVKIPMVLKNDEHAIQAAIKTCNILDKTKVRFVRIKNTVAVKEIEVSENLLEEVEKSPFMRVISEPYALNFNEKGNLF</sequence>
<feature type="domain" description="LarA-like N-terminal" evidence="1">
    <location>
        <begin position="39"/>
        <end position="190"/>
    </location>
</feature>
<dbReference type="Pfam" id="PF09861">
    <property type="entry name" value="Lar_N"/>
    <property type="match status" value="1"/>
</dbReference>
<name>A0A1G5RVP9_9FIRM</name>
<dbReference type="RefSeq" id="WP_092589943.1">
    <property type="nucleotide sequence ID" value="NZ_FMWL01000004.1"/>
</dbReference>
<dbReference type="STRING" id="1120920.SAMN03080599_01148"/>
<dbReference type="GO" id="GO:0050043">
    <property type="term" value="F:lactate racemase activity"/>
    <property type="evidence" value="ECO:0007669"/>
    <property type="project" value="InterPro"/>
</dbReference>
<dbReference type="InterPro" id="IPR018657">
    <property type="entry name" value="LarA-like_N"/>
</dbReference>
<evidence type="ECO:0000259" key="1">
    <source>
        <dbReference type="Pfam" id="PF09861"/>
    </source>
</evidence>
<organism evidence="2 3">
    <name type="scientific">Acidaminobacter hydrogenoformans DSM 2784</name>
    <dbReference type="NCBI Taxonomy" id="1120920"/>
    <lineage>
        <taxon>Bacteria</taxon>
        <taxon>Bacillati</taxon>
        <taxon>Bacillota</taxon>
        <taxon>Clostridia</taxon>
        <taxon>Peptostreptococcales</taxon>
        <taxon>Acidaminobacteraceae</taxon>
        <taxon>Acidaminobacter</taxon>
    </lineage>
</organism>
<gene>
    <name evidence="2" type="ORF">SAMN03080599_01148</name>
</gene>
<dbReference type="Gene3D" id="3.40.50.11440">
    <property type="match status" value="1"/>
</dbReference>
<dbReference type="EMBL" id="FMWL01000004">
    <property type="protein sequence ID" value="SCZ78194.1"/>
    <property type="molecule type" value="Genomic_DNA"/>
</dbReference>
<evidence type="ECO:0000313" key="3">
    <source>
        <dbReference type="Proteomes" id="UP000199208"/>
    </source>
</evidence>